<dbReference type="InterPro" id="IPR025161">
    <property type="entry name" value="IS402-like_dom"/>
</dbReference>
<sequence>MTDAEWALIEPLLPAPACQRPAGGRPEKHHRRDIIDAIRYVTDNGIKWRALPVDFPPCKTVYGFFARWNASGLLERIRDALREQLRLRAGRNTRPSAAAIDSQSVRAAETVPTPTRGYDGGKKVNGRKRHIAVDTMGLVLVVMVTTASFQDRPAARPLLNRLHRTQRGLRHVWADGGYTGSLLTWAKATLGITVEIVTKLAGQVGFVVLPRRWVVERTFSWISQARRNVRDYERLPEHSEAFINCAMITMMSRRLTRPHPRATTT</sequence>
<dbReference type="Pfam" id="PF13340">
    <property type="entry name" value="DUF4096"/>
    <property type="match status" value="1"/>
</dbReference>
<feature type="domain" description="Transposase IS4-like" evidence="1">
    <location>
        <begin position="95"/>
        <end position="250"/>
    </location>
</feature>
<evidence type="ECO:0000313" key="4">
    <source>
        <dbReference type="Proteomes" id="UP000371041"/>
    </source>
</evidence>
<dbReference type="PANTHER" id="PTHR30007">
    <property type="entry name" value="PHP DOMAIN PROTEIN"/>
    <property type="match status" value="1"/>
</dbReference>
<organism evidence="3 4">
    <name type="scientific">Allosaccharopolyspora coralli</name>
    <dbReference type="NCBI Taxonomy" id="2665642"/>
    <lineage>
        <taxon>Bacteria</taxon>
        <taxon>Bacillati</taxon>
        <taxon>Actinomycetota</taxon>
        <taxon>Actinomycetes</taxon>
        <taxon>Pseudonocardiales</taxon>
        <taxon>Pseudonocardiaceae</taxon>
        <taxon>Allosaccharopolyspora</taxon>
    </lineage>
</organism>
<accession>A0A5Q3QA25</accession>
<dbReference type="Proteomes" id="UP000371041">
    <property type="component" value="Chromosome"/>
</dbReference>
<gene>
    <name evidence="3" type="ORF">GIY23_01820</name>
</gene>
<evidence type="ECO:0000259" key="1">
    <source>
        <dbReference type="Pfam" id="PF01609"/>
    </source>
</evidence>
<dbReference type="KEGG" id="sace:GIY23_01820"/>
<dbReference type="GO" id="GO:0006313">
    <property type="term" value="P:DNA transposition"/>
    <property type="evidence" value="ECO:0007669"/>
    <property type="project" value="InterPro"/>
</dbReference>
<protein>
    <submittedName>
        <fullName evidence="3">IS5 family transposase</fullName>
    </submittedName>
</protein>
<proteinExistence type="predicted"/>
<name>A0A5Q3QA25_9PSEU</name>
<dbReference type="AlphaFoldDB" id="A0A5Q3QA25"/>
<dbReference type="PANTHER" id="PTHR30007:SF0">
    <property type="entry name" value="TRANSPOSASE"/>
    <property type="match status" value="1"/>
</dbReference>
<feature type="domain" description="Insertion element IS402-like" evidence="2">
    <location>
        <begin position="1"/>
        <end position="77"/>
    </location>
</feature>
<dbReference type="Pfam" id="PF01609">
    <property type="entry name" value="DDE_Tnp_1"/>
    <property type="match status" value="1"/>
</dbReference>
<keyword evidence="4" id="KW-1185">Reference proteome</keyword>
<dbReference type="GO" id="GO:0003677">
    <property type="term" value="F:DNA binding"/>
    <property type="evidence" value="ECO:0007669"/>
    <property type="project" value="InterPro"/>
</dbReference>
<dbReference type="EMBL" id="CP045929">
    <property type="protein sequence ID" value="QGK68459.1"/>
    <property type="molecule type" value="Genomic_DNA"/>
</dbReference>
<dbReference type="NCBIfam" id="NF033580">
    <property type="entry name" value="transpos_IS5_3"/>
    <property type="match status" value="1"/>
</dbReference>
<evidence type="ECO:0000313" key="3">
    <source>
        <dbReference type="EMBL" id="QGK68459.1"/>
    </source>
</evidence>
<dbReference type="InterPro" id="IPR002559">
    <property type="entry name" value="Transposase_11"/>
</dbReference>
<evidence type="ECO:0000259" key="2">
    <source>
        <dbReference type="Pfam" id="PF13340"/>
    </source>
</evidence>
<dbReference type="RefSeq" id="WP_154075068.1">
    <property type="nucleotide sequence ID" value="NZ_CP045929.1"/>
</dbReference>
<reference evidence="4" key="1">
    <citation type="submission" date="2019-11" db="EMBL/GenBank/DDBJ databases">
        <title>The complete genome sequence of Saccharopolyspora sp. E2A.</title>
        <authorList>
            <person name="Zhang G."/>
        </authorList>
    </citation>
    <scope>NUCLEOTIDE SEQUENCE [LARGE SCALE GENOMIC DNA]</scope>
    <source>
        <strain evidence="4">E2A</strain>
    </source>
</reference>
<dbReference type="GO" id="GO:0004803">
    <property type="term" value="F:transposase activity"/>
    <property type="evidence" value="ECO:0007669"/>
    <property type="project" value="InterPro"/>
</dbReference>